<evidence type="ECO:0000256" key="1">
    <source>
        <dbReference type="SAM" id="MobiDB-lite"/>
    </source>
</evidence>
<evidence type="ECO:0000313" key="3">
    <source>
        <dbReference type="Proteomes" id="UP001283361"/>
    </source>
</evidence>
<reference evidence="2" key="1">
    <citation type="journal article" date="2023" name="G3 (Bethesda)">
        <title>A reference genome for the long-term kleptoplast-retaining sea slug Elysia crispata morphotype clarki.</title>
        <authorList>
            <person name="Eastman K.E."/>
            <person name="Pendleton A.L."/>
            <person name="Shaikh M.A."/>
            <person name="Suttiyut T."/>
            <person name="Ogas R."/>
            <person name="Tomko P."/>
            <person name="Gavelis G."/>
            <person name="Widhalm J.R."/>
            <person name="Wisecaver J.H."/>
        </authorList>
    </citation>
    <scope>NUCLEOTIDE SEQUENCE</scope>
    <source>
        <strain evidence="2">ECLA1</strain>
    </source>
</reference>
<keyword evidence="3" id="KW-1185">Reference proteome</keyword>
<feature type="region of interest" description="Disordered" evidence="1">
    <location>
        <begin position="1"/>
        <end position="21"/>
    </location>
</feature>
<name>A0AAE0ZX79_9GAST</name>
<dbReference type="EMBL" id="JAWDGP010003159">
    <property type="protein sequence ID" value="KAK3776977.1"/>
    <property type="molecule type" value="Genomic_DNA"/>
</dbReference>
<sequence length="81" mass="9298">MISTMLSNASRTASTEPTCRYRSRDKVTSRDLGKVSCYRDYLFAYDCALNICNEHEMQLGNDMSYRKPARTLASPKKYEEG</sequence>
<gene>
    <name evidence="2" type="ORF">RRG08_022771</name>
</gene>
<evidence type="ECO:0000313" key="2">
    <source>
        <dbReference type="EMBL" id="KAK3776977.1"/>
    </source>
</evidence>
<organism evidence="2 3">
    <name type="scientific">Elysia crispata</name>
    <name type="common">lettuce slug</name>
    <dbReference type="NCBI Taxonomy" id="231223"/>
    <lineage>
        <taxon>Eukaryota</taxon>
        <taxon>Metazoa</taxon>
        <taxon>Spiralia</taxon>
        <taxon>Lophotrochozoa</taxon>
        <taxon>Mollusca</taxon>
        <taxon>Gastropoda</taxon>
        <taxon>Heterobranchia</taxon>
        <taxon>Euthyneura</taxon>
        <taxon>Panpulmonata</taxon>
        <taxon>Sacoglossa</taxon>
        <taxon>Placobranchoidea</taxon>
        <taxon>Plakobranchidae</taxon>
        <taxon>Elysia</taxon>
    </lineage>
</organism>
<comment type="caution">
    <text evidence="2">The sequence shown here is derived from an EMBL/GenBank/DDBJ whole genome shotgun (WGS) entry which is preliminary data.</text>
</comment>
<dbReference type="AlphaFoldDB" id="A0AAE0ZX79"/>
<protein>
    <submittedName>
        <fullName evidence="2">Uncharacterized protein</fullName>
    </submittedName>
</protein>
<feature type="compositionally biased region" description="Polar residues" evidence="1">
    <location>
        <begin position="1"/>
        <end position="17"/>
    </location>
</feature>
<proteinExistence type="predicted"/>
<accession>A0AAE0ZX79</accession>
<dbReference type="Proteomes" id="UP001283361">
    <property type="component" value="Unassembled WGS sequence"/>
</dbReference>